<dbReference type="AlphaFoldDB" id="A0A2K3KIE4"/>
<accession>A0A2K3KIE4</accession>
<evidence type="ECO:0000313" key="3">
    <source>
        <dbReference type="Proteomes" id="UP000236291"/>
    </source>
</evidence>
<reference evidence="2 3" key="2">
    <citation type="journal article" date="2017" name="Front. Plant Sci.">
        <title>Gene Classification and Mining of Molecular Markers Useful in Red Clover (Trifolium pratense) Breeding.</title>
        <authorList>
            <person name="Istvanek J."/>
            <person name="Dluhosova J."/>
            <person name="Dluhos P."/>
            <person name="Patkova L."/>
            <person name="Nedelnik J."/>
            <person name="Repkova J."/>
        </authorList>
    </citation>
    <scope>NUCLEOTIDE SEQUENCE [LARGE SCALE GENOMIC DNA]</scope>
    <source>
        <strain evidence="3">cv. Tatra</strain>
        <tissue evidence="2">Young leaves</tissue>
    </source>
</reference>
<organism evidence="2 3">
    <name type="scientific">Trifolium pratense</name>
    <name type="common">Red clover</name>
    <dbReference type="NCBI Taxonomy" id="57577"/>
    <lineage>
        <taxon>Eukaryota</taxon>
        <taxon>Viridiplantae</taxon>
        <taxon>Streptophyta</taxon>
        <taxon>Embryophyta</taxon>
        <taxon>Tracheophyta</taxon>
        <taxon>Spermatophyta</taxon>
        <taxon>Magnoliopsida</taxon>
        <taxon>eudicotyledons</taxon>
        <taxon>Gunneridae</taxon>
        <taxon>Pentapetalae</taxon>
        <taxon>rosids</taxon>
        <taxon>fabids</taxon>
        <taxon>Fabales</taxon>
        <taxon>Fabaceae</taxon>
        <taxon>Papilionoideae</taxon>
        <taxon>50 kb inversion clade</taxon>
        <taxon>NPAAA clade</taxon>
        <taxon>Hologalegina</taxon>
        <taxon>IRL clade</taxon>
        <taxon>Trifolieae</taxon>
        <taxon>Trifolium</taxon>
    </lineage>
</organism>
<evidence type="ECO:0000256" key="1">
    <source>
        <dbReference type="SAM" id="MobiDB-lite"/>
    </source>
</evidence>
<feature type="compositionally biased region" description="Basic and acidic residues" evidence="1">
    <location>
        <begin position="35"/>
        <end position="65"/>
    </location>
</feature>
<proteinExistence type="predicted"/>
<reference evidence="2 3" key="1">
    <citation type="journal article" date="2014" name="Am. J. Bot.">
        <title>Genome assembly and annotation for red clover (Trifolium pratense; Fabaceae).</title>
        <authorList>
            <person name="Istvanek J."/>
            <person name="Jaros M."/>
            <person name="Krenek A."/>
            <person name="Repkova J."/>
        </authorList>
    </citation>
    <scope>NUCLEOTIDE SEQUENCE [LARGE SCALE GENOMIC DNA]</scope>
    <source>
        <strain evidence="3">cv. Tatra</strain>
        <tissue evidence="2">Young leaves</tissue>
    </source>
</reference>
<dbReference type="Proteomes" id="UP000236291">
    <property type="component" value="Unassembled WGS sequence"/>
</dbReference>
<name>A0A2K3KIE4_TRIPR</name>
<sequence length="65" mass="7543">MIKEENNERKSGRGRSTLPEPAMAITVREGLEEETDKRRLESKKELVGERESSLGEGWRRRPMES</sequence>
<feature type="region of interest" description="Disordered" evidence="1">
    <location>
        <begin position="1"/>
        <end position="65"/>
    </location>
</feature>
<comment type="caution">
    <text evidence="2">The sequence shown here is derived from an EMBL/GenBank/DDBJ whole genome shotgun (WGS) entry which is preliminary data.</text>
</comment>
<protein>
    <submittedName>
        <fullName evidence="2">Uncharacterized protein</fullName>
    </submittedName>
</protein>
<gene>
    <name evidence="2" type="ORF">L195_g054850</name>
</gene>
<evidence type="ECO:0000313" key="2">
    <source>
        <dbReference type="EMBL" id="PNX66033.1"/>
    </source>
</evidence>
<feature type="compositionally biased region" description="Basic and acidic residues" evidence="1">
    <location>
        <begin position="1"/>
        <end position="11"/>
    </location>
</feature>
<dbReference type="EMBL" id="ASHM01097528">
    <property type="protein sequence ID" value="PNX66033.1"/>
    <property type="molecule type" value="Genomic_DNA"/>
</dbReference>